<dbReference type="EnsemblBacteria" id="ABK78494">
    <property type="protein sequence ID" value="ABK78494"/>
    <property type="gene ID" value="CENSYa_1885"/>
</dbReference>
<name>A0RYS7_CENSY</name>
<evidence type="ECO:0000313" key="3">
    <source>
        <dbReference type="Proteomes" id="UP000000758"/>
    </source>
</evidence>
<reference evidence="2 3" key="1">
    <citation type="journal article" date="2006" name="Proc. Natl. Acad. Sci. U.S.A.">
        <title>Genomic analysis of the uncultivated marine crenarchaeote Cenarchaeum symbiosum.</title>
        <authorList>
            <person name="Hallam S.J."/>
            <person name="Konstantinidis K.T."/>
            <person name="Putnam N."/>
            <person name="Schleper C."/>
            <person name="Watanabe Y."/>
            <person name="Sugahara J."/>
            <person name="Preston C."/>
            <person name="de la Torre J."/>
            <person name="Richardson P.M."/>
            <person name="DeLong E.F."/>
        </authorList>
    </citation>
    <scope>NUCLEOTIDE SEQUENCE [LARGE SCALE GENOMIC DNA]</scope>
    <source>
        <strain evidence="3">A</strain>
    </source>
</reference>
<proteinExistence type="predicted"/>
<evidence type="ECO:0000313" key="2">
    <source>
        <dbReference type="EMBL" id="ABK78494.1"/>
    </source>
</evidence>
<dbReference type="STRING" id="414004.CENSYa_1885"/>
<dbReference type="AlphaFoldDB" id="A0RYS7"/>
<dbReference type="KEGG" id="csy:CENSYa_1885"/>
<gene>
    <name evidence="2" type="ordered locus">CENSYa_1885</name>
</gene>
<evidence type="ECO:0000256" key="1">
    <source>
        <dbReference type="SAM" id="MobiDB-lite"/>
    </source>
</evidence>
<organism evidence="2 3">
    <name type="scientific">Cenarchaeum symbiosum (strain A)</name>
    <dbReference type="NCBI Taxonomy" id="414004"/>
    <lineage>
        <taxon>Archaea</taxon>
        <taxon>Nitrososphaerota</taxon>
        <taxon>Candidatus Cenarchaeales</taxon>
        <taxon>Candidatus Cenarchaeaceae</taxon>
        <taxon>Candidatus Cenarchaeum</taxon>
    </lineage>
</organism>
<dbReference type="Proteomes" id="UP000000758">
    <property type="component" value="Chromosome"/>
</dbReference>
<accession>A0RYS7</accession>
<dbReference type="Gene3D" id="6.10.140.1230">
    <property type="match status" value="1"/>
</dbReference>
<dbReference type="HOGENOM" id="CLU_095961_1_0_2"/>
<feature type="region of interest" description="Disordered" evidence="1">
    <location>
        <begin position="170"/>
        <end position="195"/>
    </location>
</feature>
<keyword evidence="3" id="KW-1185">Reference proteome</keyword>
<protein>
    <submittedName>
        <fullName evidence="2">Conserved protein implicated in secretion</fullName>
    </submittedName>
</protein>
<sequence>MFRPQGPLKPRVQTAITRLRKQITKLDGMLVKLNDRDEKLFARIVAATQQHDAHAGKVLSNELAEVRKVKKVLGNARISLERIEMRLSTCSDLGDTVMAMMPTMGIMNGMKSSLAKFMPGADQEIGRMSEMLDGLMGDSFSGDGAFGMDVQANEETEKIMAEAAAVAETSVDTKFPQMPQDLDQKSSESSSARFM</sequence>
<dbReference type="EMBL" id="DP000238">
    <property type="protein sequence ID" value="ABK78494.1"/>
    <property type="molecule type" value="Genomic_DNA"/>
</dbReference>